<accession>A0A8J6JD28</accession>
<dbReference type="Proteomes" id="UP000607645">
    <property type="component" value="Unassembled WGS sequence"/>
</dbReference>
<comment type="caution">
    <text evidence="1">The sequence shown here is derived from an EMBL/GenBank/DDBJ whole genome shotgun (WGS) entry which is preliminary data.</text>
</comment>
<protein>
    <recommendedName>
        <fullName evidence="3">HEPN domain-containing protein</fullName>
    </recommendedName>
</protein>
<evidence type="ECO:0008006" key="3">
    <source>
        <dbReference type="Google" id="ProtNLM"/>
    </source>
</evidence>
<reference evidence="1" key="1">
    <citation type="submission" date="2020-08" db="EMBL/GenBank/DDBJ databases">
        <title>Genome public.</title>
        <authorList>
            <person name="Liu C."/>
            <person name="Sun Q."/>
        </authorList>
    </citation>
    <scope>NUCLEOTIDE SEQUENCE</scope>
    <source>
        <strain evidence="1">NSJ-52</strain>
    </source>
</reference>
<sequence length="160" mass="18554">MNEEALKKAQYFYNQAWRFMKCAERCMGTENDDGSIQIIGGSYPTLSTPTMVNAAFSCEVFLKAILILFSIDYKKGHGLKYLYDLLPNEEYKEYLKIAPSSGQTFEEELDAHSEDFVAWRYYMETPGEYQMSPMFTFLLMNNLQSLSKALIEQHLTQNIM</sequence>
<dbReference type="Gene3D" id="1.20.120.330">
    <property type="entry name" value="Nucleotidyltransferases domain 2"/>
    <property type="match status" value="1"/>
</dbReference>
<proteinExistence type="predicted"/>
<dbReference type="EMBL" id="JACOPQ010000010">
    <property type="protein sequence ID" value="MBC5737878.1"/>
    <property type="molecule type" value="Genomic_DNA"/>
</dbReference>
<organism evidence="1 2">
    <name type="scientific">Lawsonibacter faecis</name>
    <dbReference type="NCBI Taxonomy" id="2763052"/>
    <lineage>
        <taxon>Bacteria</taxon>
        <taxon>Bacillati</taxon>
        <taxon>Bacillota</taxon>
        <taxon>Clostridia</taxon>
        <taxon>Eubacteriales</taxon>
        <taxon>Oscillospiraceae</taxon>
        <taxon>Lawsonibacter</taxon>
    </lineage>
</organism>
<name>A0A8J6JD28_9FIRM</name>
<dbReference type="RefSeq" id="WP_186919683.1">
    <property type="nucleotide sequence ID" value="NZ_JACOPQ010000010.1"/>
</dbReference>
<evidence type="ECO:0000313" key="1">
    <source>
        <dbReference type="EMBL" id="MBC5737878.1"/>
    </source>
</evidence>
<evidence type="ECO:0000313" key="2">
    <source>
        <dbReference type="Proteomes" id="UP000607645"/>
    </source>
</evidence>
<dbReference type="AlphaFoldDB" id="A0A8J6JD28"/>
<keyword evidence="2" id="KW-1185">Reference proteome</keyword>
<gene>
    <name evidence="1" type="ORF">H8S62_12775</name>
</gene>